<dbReference type="Proteomes" id="UP000801492">
    <property type="component" value="Unassembled WGS sequence"/>
</dbReference>
<evidence type="ECO:0000259" key="9">
    <source>
        <dbReference type="PROSITE" id="PS50893"/>
    </source>
</evidence>
<dbReference type="InterPro" id="IPR017871">
    <property type="entry name" value="ABC_transporter-like_CS"/>
</dbReference>
<evidence type="ECO:0000256" key="5">
    <source>
        <dbReference type="ARBA" id="ARBA00022840"/>
    </source>
</evidence>
<evidence type="ECO:0008006" key="13">
    <source>
        <dbReference type="Google" id="ProtNLM"/>
    </source>
</evidence>
<dbReference type="InterPro" id="IPR050173">
    <property type="entry name" value="ABC_transporter_C-like"/>
</dbReference>
<dbReference type="Gene3D" id="1.20.1560.10">
    <property type="entry name" value="ABC transporter type 1, transmembrane domain"/>
    <property type="match status" value="2"/>
</dbReference>
<dbReference type="FunFam" id="3.40.50.300:FF:000163">
    <property type="entry name" value="Multidrug resistance-associated protein member 4"/>
    <property type="match status" value="1"/>
</dbReference>
<dbReference type="AlphaFoldDB" id="A0A8K0GAN9"/>
<dbReference type="FunFam" id="3.40.50.300:FF:000482">
    <property type="entry name" value="Multidrug resistance-associated protein member 4"/>
    <property type="match status" value="1"/>
</dbReference>
<dbReference type="GO" id="GO:0016020">
    <property type="term" value="C:membrane"/>
    <property type="evidence" value="ECO:0007669"/>
    <property type="project" value="UniProtKB-SubCell"/>
</dbReference>
<dbReference type="InterPro" id="IPR036640">
    <property type="entry name" value="ABC1_TM_sf"/>
</dbReference>
<accession>A0A8K0GAN9</accession>
<dbReference type="Gene3D" id="3.40.50.300">
    <property type="entry name" value="P-loop containing nucleotide triphosphate hydrolases"/>
    <property type="match status" value="2"/>
</dbReference>
<feature type="transmembrane region" description="Helical" evidence="8">
    <location>
        <begin position="309"/>
        <end position="329"/>
    </location>
</feature>
<dbReference type="SMART" id="SM00382">
    <property type="entry name" value="AAA"/>
    <property type="match status" value="1"/>
</dbReference>
<name>A0A8K0GAN9_IGNLU</name>
<evidence type="ECO:0000256" key="1">
    <source>
        <dbReference type="ARBA" id="ARBA00004141"/>
    </source>
</evidence>
<dbReference type="InterPro" id="IPR011527">
    <property type="entry name" value="ABC1_TM_dom"/>
</dbReference>
<dbReference type="GO" id="GO:0016887">
    <property type="term" value="F:ATP hydrolysis activity"/>
    <property type="evidence" value="ECO:0007669"/>
    <property type="project" value="InterPro"/>
</dbReference>
<dbReference type="PROSITE" id="PS50929">
    <property type="entry name" value="ABC_TM1F"/>
    <property type="match status" value="2"/>
</dbReference>
<dbReference type="SUPFAM" id="SSF90123">
    <property type="entry name" value="ABC transporter transmembrane region"/>
    <property type="match status" value="2"/>
</dbReference>
<dbReference type="PROSITE" id="PS50893">
    <property type="entry name" value="ABC_TRANSPORTER_2"/>
    <property type="match status" value="1"/>
</dbReference>
<evidence type="ECO:0000313" key="11">
    <source>
        <dbReference type="EMBL" id="KAF2894912.1"/>
    </source>
</evidence>
<feature type="domain" description="ABC transmembrane type-1" evidence="10">
    <location>
        <begin position="707"/>
        <end position="1001"/>
    </location>
</feature>
<feature type="transmembrane region" description="Helical" evidence="8">
    <location>
        <begin position="943"/>
        <end position="963"/>
    </location>
</feature>
<feature type="transmembrane region" description="Helical" evidence="8">
    <location>
        <begin position="831"/>
        <end position="852"/>
    </location>
</feature>
<dbReference type="InterPro" id="IPR003439">
    <property type="entry name" value="ABC_transporter-like_ATP-bd"/>
</dbReference>
<keyword evidence="4" id="KW-0547">Nucleotide-binding</keyword>
<dbReference type="FunFam" id="1.20.1560.10:FF:000014">
    <property type="entry name" value="Multidrug resistance-associated protein member 4"/>
    <property type="match status" value="1"/>
</dbReference>
<evidence type="ECO:0000313" key="12">
    <source>
        <dbReference type="Proteomes" id="UP000801492"/>
    </source>
</evidence>
<evidence type="ECO:0000259" key="10">
    <source>
        <dbReference type="PROSITE" id="PS50929"/>
    </source>
</evidence>
<evidence type="ECO:0000256" key="2">
    <source>
        <dbReference type="ARBA" id="ARBA00022448"/>
    </source>
</evidence>
<dbReference type="Pfam" id="PF00005">
    <property type="entry name" value="ABC_tran"/>
    <property type="match status" value="2"/>
</dbReference>
<feature type="domain" description="ABC transmembrane type-1" evidence="10">
    <location>
        <begin position="91"/>
        <end position="362"/>
    </location>
</feature>
<feature type="transmembrane region" description="Helical" evidence="8">
    <location>
        <begin position="89"/>
        <end position="110"/>
    </location>
</feature>
<evidence type="ECO:0000256" key="3">
    <source>
        <dbReference type="ARBA" id="ARBA00022692"/>
    </source>
</evidence>
<dbReference type="EMBL" id="VTPC01006433">
    <property type="protein sequence ID" value="KAF2894912.1"/>
    <property type="molecule type" value="Genomic_DNA"/>
</dbReference>
<evidence type="ECO:0000256" key="8">
    <source>
        <dbReference type="SAM" id="Phobius"/>
    </source>
</evidence>
<dbReference type="SUPFAM" id="SSF52540">
    <property type="entry name" value="P-loop containing nucleoside triphosphate hydrolases"/>
    <property type="match status" value="2"/>
</dbReference>
<proteinExistence type="predicted"/>
<feature type="transmembrane region" description="Helical" evidence="8">
    <location>
        <begin position="703"/>
        <end position="720"/>
    </location>
</feature>
<feature type="transmembrane region" description="Helical" evidence="8">
    <location>
        <begin position="858"/>
        <end position="877"/>
    </location>
</feature>
<keyword evidence="2" id="KW-0813">Transport</keyword>
<dbReference type="GO" id="GO:0140359">
    <property type="term" value="F:ABC-type transporter activity"/>
    <property type="evidence" value="ECO:0007669"/>
    <property type="project" value="InterPro"/>
</dbReference>
<comment type="subcellular location">
    <subcellularLocation>
        <location evidence="1">Membrane</location>
        <topology evidence="1">Multi-pass membrane protein</topology>
    </subcellularLocation>
</comment>
<feature type="transmembrane region" description="Helical" evidence="8">
    <location>
        <begin position="235"/>
        <end position="251"/>
    </location>
</feature>
<feature type="domain" description="ABC transporter" evidence="9">
    <location>
        <begin position="427"/>
        <end position="650"/>
    </location>
</feature>
<comment type="caution">
    <text evidence="11">The sequence shown here is derived from an EMBL/GenBank/DDBJ whole genome shotgun (WGS) entry which is preliminary data.</text>
</comment>
<evidence type="ECO:0000256" key="7">
    <source>
        <dbReference type="ARBA" id="ARBA00023136"/>
    </source>
</evidence>
<evidence type="ECO:0000256" key="4">
    <source>
        <dbReference type="ARBA" id="ARBA00022741"/>
    </source>
</evidence>
<sequence length="1185" mass="134755">MESKNKIVRESNPKKEANILSILTFGYTLPTFRKGFSRDLQEEDIPENLSTHASKQLGNRLEEAWNKELRTSKNPSLWRAIARVFGLKFMALGLVSLFLELVIKISQPIALSQLITYYTDTENGISKDKAYYYSTAIVMASFLNVLGGHLYMLSIQQFAMTVRVATCSLIYRKSLKLNNSVLGGTTIGQMVNLLSNDVSRFDRAIHHAHNLWITPIETIIVVFLLYHFVGLTSTIGVLFMVLFVPFQMFLGKKTSFYRFKTALKTDERVRLMNEIIQGIQVIKMYTWEKPFAKLVAIVRRLEIRFIRNLSYIKGVVLSFTIFTTSFAIFLTILTYVLLGNTLKAEYVFVVVSFYNILRQTMTIQLPRGITEVAETRVSIARLDKFLAYEEKQVDRNMLDNHIRINHDNEKNGTVHISKSQVKKNIGIRMQNVTAKWASDATEDTLSEIKFEVQNNDLVAIIGPVGSGKTSLLHVLLKELSIKFGTLDIEGKISYASQEPWIFSASIKQNIVFGQPFETERYQDVIRVCALEHDLYHLPFGDETIVGERGVLLSGGQKARVSLARTIYKKADIYLLDDPLSAVDTHVGKQLYEGCIRKVLEDKCRILVTHQLQYLHNVDCVYLLENGKISAKGTYQELRKSSFTFAKELCDNESCESTIEKQSENKQNGILQKCDKPAEVKEHRSIGRVASDVYMSYFKSGGSLFSFFVILMLFVITQGAVNLTDYFLTYWVNMEQARSEENDADLLNSTNFLYLSRETCLYIYSILIVATLILALIRSFSFSSYCMRASTHLHDNLFSNIIYAPMLFFNTNTSGRILNRFSKDVGSIDDHVPVVALDLIQSLLGILGRTVMIALVNPWLLLVTIIITIIFCLLRIVYMRTSRSLKRLEGITRSPVFSHLSASLQGLTTIRAFEAEGILEKEFDDHQDLHTCVWYLYVTCSRAFAFWLDSICVVYIALVTFSFFLVDESELYGGDVGLAITQAMSLTGTFQWAMRQWTELENQMTSVERVIEYTKLEHEPNPQQQIPSQFWPEQANINFVSLSLRYSPTSPYVLKDLNFNIKSREKIGIVGRTGAGKSSLIYALFQLTTTDGRMLIDNIDITKIPLESLRSKISIIPQQPVLFSGTLRKNLDPFEQYADSDLWDALEEVELKKLVSDLPAGLSSRVSEGGSNFSVGQRQLMKLLLM</sequence>
<dbReference type="FunFam" id="1.20.1560.10:FF:000026">
    <property type="entry name" value="Multidrug resistance-associated protein lethal(2)03659"/>
    <property type="match status" value="1"/>
</dbReference>
<reference evidence="11" key="1">
    <citation type="submission" date="2019-08" db="EMBL/GenBank/DDBJ databases">
        <title>The genome of the North American firefly Photinus pyralis.</title>
        <authorList>
            <consortium name="Photinus pyralis genome working group"/>
            <person name="Fallon T.R."/>
            <person name="Sander Lower S.E."/>
            <person name="Weng J.-K."/>
        </authorList>
    </citation>
    <scope>NUCLEOTIDE SEQUENCE</scope>
    <source>
        <strain evidence="11">TRF0915ILg1</strain>
        <tissue evidence="11">Whole body</tissue>
    </source>
</reference>
<feature type="transmembrane region" description="Helical" evidence="8">
    <location>
        <begin position="130"/>
        <end position="153"/>
    </location>
</feature>
<dbReference type="InterPro" id="IPR027417">
    <property type="entry name" value="P-loop_NTPase"/>
</dbReference>
<keyword evidence="7 8" id="KW-0472">Membrane</keyword>
<organism evidence="11 12">
    <name type="scientific">Ignelater luminosus</name>
    <name type="common">Cucubano</name>
    <name type="synonym">Pyrophorus luminosus</name>
    <dbReference type="NCBI Taxonomy" id="2038154"/>
    <lineage>
        <taxon>Eukaryota</taxon>
        <taxon>Metazoa</taxon>
        <taxon>Ecdysozoa</taxon>
        <taxon>Arthropoda</taxon>
        <taxon>Hexapoda</taxon>
        <taxon>Insecta</taxon>
        <taxon>Pterygota</taxon>
        <taxon>Neoptera</taxon>
        <taxon>Endopterygota</taxon>
        <taxon>Coleoptera</taxon>
        <taxon>Polyphaga</taxon>
        <taxon>Elateriformia</taxon>
        <taxon>Elateroidea</taxon>
        <taxon>Elateridae</taxon>
        <taxon>Agrypninae</taxon>
        <taxon>Pyrophorini</taxon>
        <taxon>Ignelater</taxon>
    </lineage>
</organism>
<keyword evidence="5" id="KW-0067">ATP-binding</keyword>
<evidence type="ECO:0000256" key="6">
    <source>
        <dbReference type="ARBA" id="ARBA00022989"/>
    </source>
</evidence>
<dbReference type="CDD" id="cd03250">
    <property type="entry name" value="ABCC_MRP_domain1"/>
    <property type="match status" value="1"/>
</dbReference>
<feature type="transmembrane region" description="Helical" evidence="8">
    <location>
        <begin position="210"/>
        <end position="229"/>
    </location>
</feature>
<dbReference type="GO" id="GO:0005524">
    <property type="term" value="F:ATP binding"/>
    <property type="evidence" value="ECO:0007669"/>
    <property type="project" value="UniProtKB-KW"/>
</dbReference>
<keyword evidence="12" id="KW-1185">Reference proteome</keyword>
<dbReference type="OrthoDB" id="6500128at2759"/>
<feature type="transmembrane region" description="Helical" evidence="8">
    <location>
        <begin position="760"/>
        <end position="779"/>
    </location>
</feature>
<dbReference type="PANTHER" id="PTHR24223:SF448">
    <property type="entry name" value="FI20146P1-RELATED"/>
    <property type="match status" value="1"/>
</dbReference>
<dbReference type="PANTHER" id="PTHR24223">
    <property type="entry name" value="ATP-BINDING CASSETTE SUB-FAMILY C"/>
    <property type="match status" value="1"/>
</dbReference>
<keyword evidence="3 8" id="KW-0812">Transmembrane</keyword>
<dbReference type="PROSITE" id="PS00211">
    <property type="entry name" value="ABC_TRANSPORTER_1"/>
    <property type="match status" value="1"/>
</dbReference>
<dbReference type="Pfam" id="PF00664">
    <property type="entry name" value="ABC_membrane"/>
    <property type="match status" value="2"/>
</dbReference>
<protein>
    <recommendedName>
        <fullName evidence="13">Multidrug resistance-associated protein lethal(2)03659</fullName>
    </recommendedName>
</protein>
<dbReference type="InterPro" id="IPR003593">
    <property type="entry name" value="AAA+_ATPase"/>
</dbReference>
<gene>
    <name evidence="11" type="ORF">ILUMI_11261</name>
</gene>
<keyword evidence="6 8" id="KW-1133">Transmembrane helix</keyword>